<proteinExistence type="predicted"/>
<organism evidence="2 3">
    <name type="scientific">Pyrobaculum oguniense (strain DSM 13380 / JCM 10595 / TE7)</name>
    <dbReference type="NCBI Taxonomy" id="698757"/>
    <lineage>
        <taxon>Archaea</taxon>
        <taxon>Thermoproteota</taxon>
        <taxon>Thermoprotei</taxon>
        <taxon>Thermoproteales</taxon>
        <taxon>Thermoproteaceae</taxon>
        <taxon>Pyrobaculum</taxon>
    </lineage>
</organism>
<reference evidence="2 3" key="1">
    <citation type="journal article" date="2012" name="Stand. Genomic Sci.">
        <title>Complete genome sequence of Pyrobaculum oguniense.</title>
        <authorList>
            <person name="Bernick D.L."/>
            <person name="Karplus K."/>
            <person name="Lui L.M."/>
            <person name="Coker J.K."/>
            <person name="Murphy J.N."/>
            <person name="Chan P.P."/>
            <person name="Cozen A.E."/>
            <person name="Lowe T.M."/>
        </authorList>
    </citation>
    <scope>NUCLEOTIDE SEQUENCE [LARGE SCALE GENOMIC DNA]</scope>
    <source>
        <strain evidence="2 3">TE7</strain>
    </source>
</reference>
<feature type="coiled-coil region" evidence="1">
    <location>
        <begin position="9"/>
        <end position="36"/>
    </location>
</feature>
<keyword evidence="1" id="KW-0175">Coiled coil</keyword>
<evidence type="ECO:0000313" key="3">
    <source>
        <dbReference type="Proteomes" id="UP000009062"/>
    </source>
</evidence>
<evidence type="ECO:0000256" key="1">
    <source>
        <dbReference type="SAM" id="Coils"/>
    </source>
</evidence>
<evidence type="ECO:0000313" key="2">
    <source>
        <dbReference type="EMBL" id="AFA38704.1"/>
    </source>
</evidence>
<dbReference type="AlphaFoldDB" id="H6Q7G0"/>
<dbReference type="eggNOG" id="arCOG05588">
    <property type="taxonomic scope" value="Archaea"/>
</dbReference>
<sequence>MVLIRVDGNEEVVSTVEDLEKLCKRLREELQRAQCQYHSWYIRIPPDRLLALLKKAYMKYLQGTLSVGDVLAEFLDENKLSKSLARVITPTLSALGLTAGGKFTATAVEVGRLLHEGRLDGAKELLRAIFAKNCVLKEVMDKASDCSSIDKEVESVLAGYGKRVRFDELKYTTELLRFVHPSCEDCDFSCATPSKVVHCAEKVVQLSVGYLRELFEKLDISILPEHFSYIRLDDQTFLVTVKGTDKRIGMILLGQPIESGQLSQLKTSLSKLDEKIVEGMYEVYVKIIPMLEGEGKCRSVKLLLEVVRGDLERASKIIKIA</sequence>
<dbReference type="Proteomes" id="UP000009062">
    <property type="component" value="Chromosome"/>
</dbReference>
<name>H6Q7G0_PYROT</name>
<dbReference type="HOGENOM" id="CLU_867728_0_0_2"/>
<protein>
    <submittedName>
        <fullName evidence="2">Uncharacterized protein</fullName>
    </submittedName>
</protein>
<accession>H6Q7G0</accession>
<keyword evidence="3" id="KW-1185">Reference proteome</keyword>
<gene>
    <name evidence="2" type="ordered locus">Pogu_0677</name>
</gene>
<dbReference type="KEGG" id="pog:Pogu_0677"/>
<dbReference type="EMBL" id="CP003316">
    <property type="protein sequence ID" value="AFA38704.1"/>
    <property type="molecule type" value="Genomic_DNA"/>
</dbReference>